<keyword evidence="3" id="KW-1185">Reference proteome</keyword>
<organism evidence="2 3">
    <name type="scientific">Raineyella antarctica</name>
    <dbReference type="NCBI Taxonomy" id="1577474"/>
    <lineage>
        <taxon>Bacteria</taxon>
        <taxon>Bacillati</taxon>
        <taxon>Actinomycetota</taxon>
        <taxon>Actinomycetes</taxon>
        <taxon>Propionibacteriales</taxon>
        <taxon>Propionibacteriaceae</taxon>
        <taxon>Raineyella</taxon>
    </lineage>
</organism>
<dbReference type="InterPro" id="IPR046283">
    <property type="entry name" value="DUF6320"/>
</dbReference>
<dbReference type="EMBL" id="FMYF01000004">
    <property type="protein sequence ID" value="SDB82759.1"/>
    <property type="molecule type" value="Genomic_DNA"/>
</dbReference>
<dbReference type="OrthoDB" id="2164897at2"/>
<feature type="transmembrane region" description="Helical" evidence="1">
    <location>
        <begin position="57"/>
        <end position="78"/>
    </location>
</feature>
<dbReference type="Proteomes" id="UP000199086">
    <property type="component" value="Unassembled WGS sequence"/>
</dbReference>
<evidence type="ECO:0000313" key="3">
    <source>
        <dbReference type="Proteomes" id="UP000199086"/>
    </source>
</evidence>
<evidence type="ECO:0000313" key="2">
    <source>
        <dbReference type="EMBL" id="SDB82759.1"/>
    </source>
</evidence>
<keyword evidence="1" id="KW-0812">Transmembrane</keyword>
<dbReference type="AlphaFoldDB" id="A0A1G6GLH4"/>
<name>A0A1G6GLH4_9ACTN</name>
<proteinExistence type="predicted"/>
<feature type="transmembrane region" description="Helical" evidence="1">
    <location>
        <begin position="194"/>
        <end position="213"/>
    </location>
</feature>
<dbReference type="STRING" id="1577474.GA0111570_10443"/>
<reference evidence="2 3" key="1">
    <citation type="submission" date="2016-06" db="EMBL/GenBank/DDBJ databases">
        <authorList>
            <person name="Olsen C.W."/>
            <person name="Carey S."/>
            <person name="Hinshaw L."/>
            <person name="Karasin A.I."/>
        </authorList>
    </citation>
    <scope>NUCLEOTIDE SEQUENCE [LARGE SCALE GENOMIC DNA]</scope>
    <source>
        <strain evidence="2 3">LZ-22</strain>
    </source>
</reference>
<feature type="transmembrane region" description="Helical" evidence="1">
    <location>
        <begin position="168"/>
        <end position="188"/>
    </location>
</feature>
<evidence type="ECO:0000256" key="1">
    <source>
        <dbReference type="SAM" id="Phobius"/>
    </source>
</evidence>
<sequence length="229" mass="24983">MMTRCSSCGGEIEGTWRICPLCRVPLEPEQPAGEAREAREAREAYPTAALRFDRRRVWAVLVPLSVAAVAGSFAAQALVPQLMAPVRTVWLSLATLWLVVLAAIHRRNNVSSLVVWLVVLLSLSAVLWERSTGGTSWATTWAIPAICTFANLALGIVVRVVRLELAEHIAKAALVMLFGLVPGVFVLLGWVSVVAPSLVCVWFSLLLLLVMALSRPGELRAALHRRFQA</sequence>
<protein>
    <submittedName>
        <fullName evidence="2">Uncharacterized protein</fullName>
    </submittedName>
</protein>
<feature type="transmembrane region" description="Helical" evidence="1">
    <location>
        <begin position="110"/>
        <end position="128"/>
    </location>
</feature>
<feature type="transmembrane region" description="Helical" evidence="1">
    <location>
        <begin position="84"/>
        <end position="103"/>
    </location>
</feature>
<feature type="transmembrane region" description="Helical" evidence="1">
    <location>
        <begin position="140"/>
        <end position="161"/>
    </location>
</feature>
<keyword evidence="1" id="KW-1133">Transmembrane helix</keyword>
<dbReference type="Pfam" id="PF19845">
    <property type="entry name" value="DUF6320"/>
    <property type="match status" value="1"/>
</dbReference>
<keyword evidence="1" id="KW-0472">Membrane</keyword>
<gene>
    <name evidence="2" type="ORF">GA0111570_10443</name>
</gene>
<accession>A0A1G6GLH4</accession>
<dbReference type="RefSeq" id="WP_092608418.1">
    <property type="nucleotide sequence ID" value="NZ_FMYF01000004.1"/>
</dbReference>